<gene>
    <name evidence="2" type="ORF">PCANC_05916</name>
</gene>
<evidence type="ECO:0000256" key="1">
    <source>
        <dbReference type="SAM" id="MobiDB-lite"/>
    </source>
</evidence>
<dbReference type="Proteomes" id="UP000235388">
    <property type="component" value="Unassembled WGS sequence"/>
</dbReference>
<accession>A0A2N5VY38</accession>
<comment type="caution">
    <text evidence="2">The sequence shown here is derived from an EMBL/GenBank/DDBJ whole genome shotgun (WGS) entry which is preliminary data.</text>
</comment>
<organism evidence="2 3">
    <name type="scientific">Puccinia coronata f. sp. avenae</name>
    <dbReference type="NCBI Taxonomy" id="200324"/>
    <lineage>
        <taxon>Eukaryota</taxon>
        <taxon>Fungi</taxon>
        <taxon>Dikarya</taxon>
        <taxon>Basidiomycota</taxon>
        <taxon>Pucciniomycotina</taxon>
        <taxon>Pucciniomycetes</taxon>
        <taxon>Pucciniales</taxon>
        <taxon>Pucciniaceae</taxon>
        <taxon>Puccinia</taxon>
    </lineage>
</organism>
<sequence length="95" mass="10530">MTLETPEDCQGVSTLGNHFGPPSTCTFPTKPCKPPYTTGTTPDLPHPYPALIRCCRLAATEALPLPSRYCRRPIRQSSRHLHCPRNNLSPPPYTT</sequence>
<protein>
    <submittedName>
        <fullName evidence="2">Uncharacterized protein</fullName>
    </submittedName>
</protein>
<evidence type="ECO:0000313" key="3">
    <source>
        <dbReference type="Proteomes" id="UP000235388"/>
    </source>
</evidence>
<reference evidence="2 3" key="1">
    <citation type="submission" date="2017-11" db="EMBL/GenBank/DDBJ databases">
        <title>De novo assembly and phasing of dikaryotic genomes from two isolates of Puccinia coronata f. sp. avenae, the causal agent of oat crown rust.</title>
        <authorList>
            <person name="Miller M.E."/>
            <person name="Zhang Y."/>
            <person name="Omidvar V."/>
            <person name="Sperschneider J."/>
            <person name="Schwessinger B."/>
            <person name="Raley C."/>
            <person name="Palmer J.M."/>
            <person name="Garnica D."/>
            <person name="Upadhyaya N."/>
            <person name="Rathjen J."/>
            <person name="Taylor J.M."/>
            <person name="Park R.F."/>
            <person name="Dodds P.N."/>
            <person name="Hirsch C.D."/>
            <person name="Kianian S.F."/>
            <person name="Figueroa M."/>
        </authorList>
    </citation>
    <scope>NUCLEOTIDE SEQUENCE [LARGE SCALE GENOMIC DNA]</scope>
    <source>
        <strain evidence="2">12NC29</strain>
    </source>
</reference>
<keyword evidence="3" id="KW-1185">Reference proteome</keyword>
<dbReference type="EMBL" id="PGCJ01000039">
    <property type="protein sequence ID" value="PLW54914.1"/>
    <property type="molecule type" value="Genomic_DNA"/>
</dbReference>
<dbReference type="AlphaFoldDB" id="A0A2N5VY38"/>
<name>A0A2N5VY38_9BASI</name>
<evidence type="ECO:0000313" key="2">
    <source>
        <dbReference type="EMBL" id="PLW54914.1"/>
    </source>
</evidence>
<proteinExistence type="predicted"/>
<feature type="region of interest" description="Disordered" evidence="1">
    <location>
        <begin position="1"/>
        <end position="20"/>
    </location>
</feature>